<accession>A0AA35R9P4</accession>
<protein>
    <submittedName>
        <fullName evidence="1">Uncharacterized protein</fullName>
    </submittedName>
</protein>
<dbReference type="Proteomes" id="UP001174909">
    <property type="component" value="Unassembled WGS sequence"/>
</dbReference>
<evidence type="ECO:0000313" key="1">
    <source>
        <dbReference type="EMBL" id="CAI8006411.1"/>
    </source>
</evidence>
<dbReference type="EMBL" id="CASHTH010000685">
    <property type="protein sequence ID" value="CAI8006411.1"/>
    <property type="molecule type" value="Genomic_DNA"/>
</dbReference>
<dbReference type="AlphaFoldDB" id="A0AA35R9P4"/>
<evidence type="ECO:0000313" key="2">
    <source>
        <dbReference type="Proteomes" id="UP001174909"/>
    </source>
</evidence>
<sequence>MRRVLGRARFSELVRLLALGVGDELWEVHRELLRGMGTGSRLGGLELRTALAEYVIWADRQWWEFCGGVARGIPVASVPFSHWTVWTVLGLLTLRWWCPT</sequence>
<name>A0AA35R9P4_GEOBA</name>
<organism evidence="1 2">
    <name type="scientific">Geodia barretti</name>
    <name type="common">Barrett's horny sponge</name>
    <dbReference type="NCBI Taxonomy" id="519541"/>
    <lineage>
        <taxon>Eukaryota</taxon>
        <taxon>Metazoa</taxon>
        <taxon>Porifera</taxon>
        <taxon>Demospongiae</taxon>
        <taxon>Heteroscleromorpha</taxon>
        <taxon>Tetractinellida</taxon>
        <taxon>Astrophorina</taxon>
        <taxon>Geodiidae</taxon>
        <taxon>Geodia</taxon>
    </lineage>
</organism>
<gene>
    <name evidence="1" type="ORF">GBAR_LOCUS4700</name>
</gene>
<comment type="caution">
    <text evidence="1">The sequence shown here is derived from an EMBL/GenBank/DDBJ whole genome shotgun (WGS) entry which is preliminary data.</text>
</comment>
<keyword evidence="2" id="KW-1185">Reference proteome</keyword>
<reference evidence="1" key="1">
    <citation type="submission" date="2023-03" db="EMBL/GenBank/DDBJ databases">
        <authorList>
            <person name="Steffen K."/>
            <person name="Cardenas P."/>
        </authorList>
    </citation>
    <scope>NUCLEOTIDE SEQUENCE</scope>
</reference>
<proteinExistence type="predicted"/>